<dbReference type="HOGENOM" id="CLU_2348704_0_0_1"/>
<dbReference type="InParanoid" id="K1R0W1"/>
<name>K1R0W1_MAGGI</name>
<reference evidence="1" key="1">
    <citation type="journal article" date="2012" name="Nature">
        <title>The oyster genome reveals stress adaptation and complexity of shell formation.</title>
        <authorList>
            <person name="Zhang G."/>
            <person name="Fang X."/>
            <person name="Guo X."/>
            <person name="Li L."/>
            <person name="Luo R."/>
            <person name="Xu F."/>
            <person name="Yang P."/>
            <person name="Zhang L."/>
            <person name="Wang X."/>
            <person name="Qi H."/>
            <person name="Xiong Z."/>
            <person name="Que H."/>
            <person name="Xie Y."/>
            <person name="Holland P.W."/>
            <person name="Paps J."/>
            <person name="Zhu Y."/>
            <person name="Wu F."/>
            <person name="Chen Y."/>
            <person name="Wang J."/>
            <person name="Peng C."/>
            <person name="Meng J."/>
            <person name="Yang L."/>
            <person name="Liu J."/>
            <person name="Wen B."/>
            <person name="Zhang N."/>
            <person name="Huang Z."/>
            <person name="Zhu Q."/>
            <person name="Feng Y."/>
            <person name="Mount A."/>
            <person name="Hedgecock D."/>
            <person name="Xu Z."/>
            <person name="Liu Y."/>
            <person name="Domazet-Loso T."/>
            <person name="Du Y."/>
            <person name="Sun X."/>
            <person name="Zhang S."/>
            <person name="Liu B."/>
            <person name="Cheng P."/>
            <person name="Jiang X."/>
            <person name="Li J."/>
            <person name="Fan D."/>
            <person name="Wang W."/>
            <person name="Fu W."/>
            <person name="Wang T."/>
            <person name="Wang B."/>
            <person name="Zhang J."/>
            <person name="Peng Z."/>
            <person name="Li Y."/>
            <person name="Li N."/>
            <person name="Wang J."/>
            <person name="Chen M."/>
            <person name="He Y."/>
            <person name="Tan F."/>
            <person name="Song X."/>
            <person name="Zheng Q."/>
            <person name="Huang R."/>
            <person name="Yang H."/>
            <person name="Du X."/>
            <person name="Chen L."/>
            <person name="Yang M."/>
            <person name="Gaffney P.M."/>
            <person name="Wang S."/>
            <person name="Luo L."/>
            <person name="She Z."/>
            <person name="Ming Y."/>
            <person name="Huang W."/>
            <person name="Zhang S."/>
            <person name="Huang B."/>
            <person name="Zhang Y."/>
            <person name="Qu T."/>
            <person name="Ni P."/>
            <person name="Miao G."/>
            <person name="Wang J."/>
            <person name="Wang Q."/>
            <person name="Steinberg C.E."/>
            <person name="Wang H."/>
            <person name="Li N."/>
            <person name="Qian L."/>
            <person name="Zhang G."/>
            <person name="Li Y."/>
            <person name="Yang H."/>
            <person name="Liu X."/>
            <person name="Wang J."/>
            <person name="Yin Y."/>
            <person name="Wang J."/>
        </authorList>
    </citation>
    <scope>NUCLEOTIDE SEQUENCE [LARGE SCALE GENOMIC DNA]</scope>
    <source>
        <strain evidence="1">05x7-T-G4-1.051#20</strain>
    </source>
</reference>
<dbReference type="AlphaFoldDB" id="K1R0W1"/>
<proteinExistence type="predicted"/>
<accession>K1R0W1</accession>
<sequence length="97" mass="11080">MIQILLLNRLSDVTDCHRVQSSQLDVSKTYNLAHSYKACFEQIGQFTYVFDTYYIIVSKAFIQPSLPQLQAEKQMSVLTLLFHVVGMLAILSTECCQ</sequence>
<gene>
    <name evidence="1" type="ORF">CGI_10001782</name>
</gene>
<evidence type="ECO:0000313" key="1">
    <source>
        <dbReference type="EMBL" id="EKC34760.1"/>
    </source>
</evidence>
<dbReference type="EMBL" id="JH818477">
    <property type="protein sequence ID" value="EKC34760.1"/>
    <property type="molecule type" value="Genomic_DNA"/>
</dbReference>
<organism evidence="1">
    <name type="scientific">Magallana gigas</name>
    <name type="common">Pacific oyster</name>
    <name type="synonym">Crassostrea gigas</name>
    <dbReference type="NCBI Taxonomy" id="29159"/>
    <lineage>
        <taxon>Eukaryota</taxon>
        <taxon>Metazoa</taxon>
        <taxon>Spiralia</taxon>
        <taxon>Lophotrochozoa</taxon>
        <taxon>Mollusca</taxon>
        <taxon>Bivalvia</taxon>
        <taxon>Autobranchia</taxon>
        <taxon>Pteriomorphia</taxon>
        <taxon>Ostreida</taxon>
        <taxon>Ostreoidea</taxon>
        <taxon>Ostreidae</taxon>
        <taxon>Magallana</taxon>
    </lineage>
</organism>
<protein>
    <submittedName>
        <fullName evidence="1">Uncharacterized protein</fullName>
    </submittedName>
</protein>